<feature type="transmembrane region" description="Helical" evidence="2">
    <location>
        <begin position="59"/>
        <end position="80"/>
    </location>
</feature>
<keyword evidence="4" id="KW-1185">Reference proteome</keyword>
<evidence type="ECO:0000313" key="3">
    <source>
        <dbReference type="EMBL" id="PIL45677.1"/>
    </source>
</evidence>
<dbReference type="AlphaFoldDB" id="A0A2G8TI04"/>
<keyword evidence="2" id="KW-0472">Membrane</keyword>
<comment type="caution">
    <text evidence="3">The sequence shown here is derived from an EMBL/GenBank/DDBJ whole genome shotgun (WGS) entry which is preliminary data.</text>
</comment>
<evidence type="ECO:0000256" key="2">
    <source>
        <dbReference type="SAM" id="Phobius"/>
    </source>
</evidence>
<sequence length="126" mass="13546">MHSEAKARPGQAESAPPPARARRQLAEKRDRFVRSGGSERDILAISLFLKDTMKLSFRLALALVACIGLLSACSMFSATADLDLRLTRPSINARYVVSMRPLGEPAAINQIHAWQIIVTSSAGAGG</sequence>
<gene>
    <name evidence="3" type="ORF">CR105_06250</name>
</gene>
<dbReference type="EMBL" id="PDOC01000003">
    <property type="protein sequence ID" value="PIL45677.1"/>
    <property type="molecule type" value="Genomic_DNA"/>
</dbReference>
<protein>
    <submittedName>
        <fullName evidence="3">Uncharacterized protein</fullName>
    </submittedName>
</protein>
<evidence type="ECO:0000313" key="4">
    <source>
        <dbReference type="Proteomes" id="UP000230390"/>
    </source>
</evidence>
<dbReference type="Proteomes" id="UP000230390">
    <property type="component" value="Unassembled WGS sequence"/>
</dbReference>
<name>A0A2G8TI04_9BURK</name>
<proteinExistence type="predicted"/>
<accession>A0A2G8TI04</accession>
<reference evidence="3 4" key="1">
    <citation type="submission" date="2017-10" db="EMBL/GenBank/DDBJ databases">
        <title>Massilia psychrophilum sp. nov., a novel purple-pigmented bacterium isolated from Tianshan glacier, Xinjiang Municipality, China.</title>
        <authorList>
            <person name="Wang H."/>
        </authorList>
    </citation>
    <scope>NUCLEOTIDE SEQUENCE [LARGE SCALE GENOMIC DNA]</scope>
    <source>
        <strain evidence="3 4">JCM 30074</strain>
    </source>
</reference>
<keyword evidence="2" id="KW-0812">Transmembrane</keyword>
<organism evidence="3 4">
    <name type="scientific">Massilia eurypsychrophila</name>
    <dbReference type="NCBI Taxonomy" id="1485217"/>
    <lineage>
        <taxon>Bacteria</taxon>
        <taxon>Pseudomonadati</taxon>
        <taxon>Pseudomonadota</taxon>
        <taxon>Betaproteobacteria</taxon>
        <taxon>Burkholderiales</taxon>
        <taxon>Oxalobacteraceae</taxon>
        <taxon>Telluria group</taxon>
        <taxon>Massilia</taxon>
    </lineage>
</organism>
<evidence type="ECO:0000256" key="1">
    <source>
        <dbReference type="SAM" id="MobiDB-lite"/>
    </source>
</evidence>
<keyword evidence="2" id="KW-1133">Transmembrane helix</keyword>
<feature type="region of interest" description="Disordered" evidence="1">
    <location>
        <begin position="1"/>
        <end position="32"/>
    </location>
</feature>